<dbReference type="InterPro" id="IPR025452">
    <property type="entry name" value="DUF4218"/>
</dbReference>
<reference evidence="2" key="1">
    <citation type="submission" date="2020-06" db="EMBL/GenBank/DDBJ databases">
        <authorList>
            <person name="Li T."/>
            <person name="Hu X."/>
            <person name="Zhang T."/>
            <person name="Song X."/>
            <person name="Zhang H."/>
            <person name="Dai N."/>
            <person name="Sheng W."/>
            <person name="Hou X."/>
            <person name="Wei L."/>
        </authorList>
    </citation>
    <scope>NUCLEOTIDE SEQUENCE</scope>
    <source>
        <strain evidence="2">G02</strain>
        <tissue evidence="2">Leaf</tissue>
    </source>
</reference>
<dbReference type="EMBL" id="JACGWJ010000007">
    <property type="protein sequence ID" value="KAL0409455.1"/>
    <property type="molecule type" value="Genomic_DNA"/>
</dbReference>
<accession>A0AAW2TYR6</accession>
<dbReference type="Pfam" id="PF13960">
    <property type="entry name" value="DUF4218"/>
    <property type="match status" value="1"/>
</dbReference>
<dbReference type="PANTHER" id="PTHR48258">
    <property type="entry name" value="DUF4218 DOMAIN-CONTAINING PROTEIN-RELATED"/>
    <property type="match status" value="1"/>
</dbReference>
<feature type="domain" description="DUF4218" evidence="1">
    <location>
        <begin position="1"/>
        <end position="50"/>
    </location>
</feature>
<feature type="non-terminal residue" evidence="2">
    <location>
        <position position="55"/>
    </location>
</feature>
<name>A0AAW2TYR6_SESRA</name>
<dbReference type="PANTHER" id="PTHR48258:SF3">
    <property type="entry name" value="FK506-BINDING PROTEIN 4-LIKE ISOFORM X1"/>
    <property type="match status" value="1"/>
</dbReference>
<evidence type="ECO:0000313" key="2">
    <source>
        <dbReference type="EMBL" id="KAL0409455.1"/>
    </source>
</evidence>
<comment type="caution">
    <text evidence="2">The sequence shown here is derived from an EMBL/GenBank/DDBJ whole genome shotgun (WGS) entry which is preliminary data.</text>
</comment>
<sequence>MEHVIVYLSYEARVGGPVQYRWMYPFKRFFYDLKKNVKNKTHVEASIVEALSMKL</sequence>
<gene>
    <name evidence="2" type="ORF">Sradi_1879900</name>
</gene>
<reference evidence="2" key="2">
    <citation type="journal article" date="2024" name="Plant">
        <title>Genomic evolution and insights into agronomic trait innovations of Sesamum species.</title>
        <authorList>
            <person name="Miao H."/>
            <person name="Wang L."/>
            <person name="Qu L."/>
            <person name="Liu H."/>
            <person name="Sun Y."/>
            <person name="Le M."/>
            <person name="Wang Q."/>
            <person name="Wei S."/>
            <person name="Zheng Y."/>
            <person name="Lin W."/>
            <person name="Duan Y."/>
            <person name="Cao H."/>
            <person name="Xiong S."/>
            <person name="Wang X."/>
            <person name="Wei L."/>
            <person name="Li C."/>
            <person name="Ma Q."/>
            <person name="Ju M."/>
            <person name="Zhao R."/>
            <person name="Li G."/>
            <person name="Mu C."/>
            <person name="Tian Q."/>
            <person name="Mei H."/>
            <person name="Zhang T."/>
            <person name="Gao T."/>
            <person name="Zhang H."/>
        </authorList>
    </citation>
    <scope>NUCLEOTIDE SEQUENCE</scope>
    <source>
        <strain evidence="2">G02</strain>
    </source>
</reference>
<evidence type="ECO:0000259" key="1">
    <source>
        <dbReference type="Pfam" id="PF13960"/>
    </source>
</evidence>
<proteinExistence type="predicted"/>
<organism evidence="2">
    <name type="scientific">Sesamum radiatum</name>
    <name type="common">Black benniseed</name>
    <dbReference type="NCBI Taxonomy" id="300843"/>
    <lineage>
        <taxon>Eukaryota</taxon>
        <taxon>Viridiplantae</taxon>
        <taxon>Streptophyta</taxon>
        <taxon>Embryophyta</taxon>
        <taxon>Tracheophyta</taxon>
        <taxon>Spermatophyta</taxon>
        <taxon>Magnoliopsida</taxon>
        <taxon>eudicotyledons</taxon>
        <taxon>Gunneridae</taxon>
        <taxon>Pentapetalae</taxon>
        <taxon>asterids</taxon>
        <taxon>lamiids</taxon>
        <taxon>Lamiales</taxon>
        <taxon>Pedaliaceae</taxon>
        <taxon>Sesamum</taxon>
    </lineage>
</organism>
<protein>
    <recommendedName>
        <fullName evidence="1">DUF4218 domain-containing protein</fullName>
    </recommendedName>
</protein>
<dbReference type="AlphaFoldDB" id="A0AAW2TYR6"/>